<sequence length="365" mass="38616">MSLPFLTQARAPLTCEIATVNEYGEHHPVSIPAERALTVYVDKRELVTLMTLGAHPELLVLGYLRNQRLVKEVGDIESITVDWEVGAAAVKTRRGIENIEEKTAKRVVTTGCGQGSVFGGLMDEVDEIKLPADAGITQAQLYSLVNTIRLKETTYKSAGSVHACALFDTTSAEPDMLLFVEDVGRHNAIDTIAGWMWMQDVAPTLPTACGSLPPEGAAPPKGGLSAELAPMLPAPIVLSLSKDAPEGALRLRPGKAGSAAPAGEEGEPKLGACPTDPGLVFYTTGRLTSEMVIKSAQMGVPIVVSRSGITQMGHQVAQTVGLCAIGRATNKRFVCYANPQRLKLQPELAGARPPAPSSSSSMLTP</sequence>
<name>A0ABW1U6W7_9BURK</name>
<protein>
    <submittedName>
        <fullName evidence="2">Formate dehydrogenase accessory sulfurtransferase FdhD</fullName>
    </submittedName>
</protein>
<feature type="compositionally biased region" description="Low complexity" evidence="1">
    <location>
        <begin position="254"/>
        <end position="263"/>
    </location>
</feature>
<feature type="region of interest" description="Disordered" evidence="1">
    <location>
        <begin position="346"/>
        <end position="365"/>
    </location>
</feature>
<organism evidence="2 3">
    <name type="scientific">Polaromonas aquatica</name>
    <dbReference type="NCBI Taxonomy" id="332657"/>
    <lineage>
        <taxon>Bacteria</taxon>
        <taxon>Pseudomonadati</taxon>
        <taxon>Pseudomonadota</taxon>
        <taxon>Betaproteobacteria</taxon>
        <taxon>Burkholderiales</taxon>
        <taxon>Comamonadaceae</taxon>
        <taxon>Polaromonas</taxon>
    </lineage>
</organism>
<keyword evidence="3" id="KW-1185">Reference proteome</keyword>
<dbReference type="InterPro" id="IPR003786">
    <property type="entry name" value="FdhD"/>
</dbReference>
<dbReference type="Proteomes" id="UP001596270">
    <property type="component" value="Unassembled WGS sequence"/>
</dbReference>
<dbReference type="PANTHER" id="PTHR30592">
    <property type="entry name" value="FORMATE DEHYDROGENASE"/>
    <property type="match status" value="1"/>
</dbReference>
<dbReference type="Pfam" id="PF02634">
    <property type="entry name" value="FdhD-NarQ"/>
    <property type="match status" value="2"/>
</dbReference>
<accession>A0ABW1U6W7</accession>
<gene>
    <name evidence="2" type="ORF">ACFQND_26075</name>
</gene>
<proteinExistence type="predicted"/>
<dbReference type="EMBL" id="JBHSRS010000084">
    <property type="protein sequence ID" value="MFC6284708.1"/>
    <property type="molecule type" value="Genomic_DNA"/>
</dbReference>
<dbReference type="InterPro" id="IPR016193">
    <property type="entry name" value="Cytidine_deaminase-like"/>
</dbReference>
<comment type="caution">
    <text evidence="2">The sequence shown here is derived from an EMBL/GenBank/DDBJ whole genome shotgun (WGS) entry which is preliminary data.</text>
</comment>
<dbReference type="Gene3D" id="3.40.140.10">
    <property type="entry name" value="Cytidine Deaminase, domain 2"/>
    <property type="match status" value="1"/>
</dbReference>
<dbReference type="RefSeq" id="WP_371435013.1">
    <property type="nucleotide sequence ID" value="NZ_JBHSRS010000084.1"/>
</dbReference>
<evidence type="ECO:0000313" key="3">
    <source>
        <dbReference type="Proteomes" id="UP001596270"/>
    </source>
</evidence>
<dbReference type="Gene3D" id="3.10.20.10">
    <property type="match status" value="1"/>
</dbReference>
<evidence type="ECO:0000256" key="1">
    <source>
        <dbReference type="SAM" id="MobiDB-lite"/>
    </source>
</evidence>
<dbReference type="SUPFAM" id="SSF53927">
    <property type="entry name" value="Cytidine deaminase-like"/>
    <property type="match status" value="2"/>
</dbReference>
<dbReference type="PANTHER" id="PTHR30592:SF4">
    <property type="entry name" value="SULFUR CARRIER PROTEIN FDHD"/>
    <property type="match status" value="1"/>
</dbReference>
<evidence type="ECO:0000313" key="2">
    <source>
        <dbReference type="EMBL" id="MFC6284708.1"/>
    </source>
</evidence>
<reference evidence="3" key="1">
    <citation type="journal article" date="2019" name="Int. J. Syst. Evol. Microbiol.">
        <title>The Global Catalogue of Microorganisms (GCM) 10K type strain sequencing project: providing services to taxonomists for standard genome sequencing and annotation.</title>
        <authorList>
            <consortium name="The Broad Institute Genomics Platform"/>
            <consortium name="The Broad Institute Genome Sequencing Center for Infectious Disease"/>
            <person name="Wu L."/>
            <person name="Ma J."/>
        </authorList>
    </citation>
    <scope>NUCLEOTIDE SEQUENCE [LARGE SCALE GENOMIC DNA]</scope>
    <source>
        <strain evidence="3">CCUG 39402</strain>
    </source>
</reference>
<feature type="region of interest" description="Disordered" evidence="1">
    <location>
        <begin position="252"/>
        <end position="271"/>
    </location>
</feature>